<dbReference type="InParanoid" id="F0YAV6"/>
<evidence type="ECO:0000313" key="1">
    <source>
        <dbReference type="EMBL" id="EGB07748.1"/>
    </source>
</evidence>
<proteinExistence type="predicted"/>
<sequence>MAASLHDEAPDDAAPAAGPPSFFSALGAPLDVQLRVAASLTSVADMVNLEATSKWARRPMWRAATISSVGGFAPRIESLSLTEAAAATLVTDHLRVPRCLPPTTSNARYVNRLSLLRVASVESAGGYDVVVAPSADAAARGRRTRRGAPPGRPPFDDPAALRVNAHRIDDDGFLALRASFPWRALVLDAENGAVRVLLADNIHGWVKNHVVANRSFPLKSPRAAASTSDAFFLGSHLDRWAKLAVT</sequence>
<gene>
    <name evidence="1" type="ORF">AURANDRAFT_64701</name>
</gene>
<dbReference type="Proteomes" id="UP000002729">
    <property type="component" value="Unassembled WGS sequence"/>
</dbReference>
<evidence type="ECO:0000313" key="2">
    <source>
        <dbReference type="Proteomes" id="UP000002729"/>
    </source>
</evidence>
<keyword evidence="2" id="KW-1185">Reference proteome</keyword>
<protein>
    <submittedName>
        <fullName evidence="1">Uncharacterized protein</fullName>
    </submittedName>
</protein>
<reference evidence="1 2" key="1">
    <citation type="journal article" date="2011" name="Proc. Natl. Acad. Sci. U.S.A.">
        <title>Niche of harmful alga Aureococcus anophagefferens revealed through ecogenomics.</title>
        <authorList>
            <person name="Gobler C.J."/>
            <person name="Berry D.L."/>
            <person name="Dyhrman S.T."/>
            <person name="Wilhelm S.W."/>
            <person name="Salamov A."/>
            <person name="Lobanov A.V."/>
            <person name="Zhang Y."/>
            <person name="Collier J.L."/>
            <person name="Wurch L.L."/>
            <person name="Kustka A.B."/>
            <person name="Dill B.D."/>
            <person name="Shah M."/>
            <person name="VerBerkmoes N.C."/>
            <person name="Kuo A."/>
            <person name="Terry A."/>
            <person name="Pangilinan J."/>
            <person name="Lindquist E.A."/>
            <person name="Lucas S."/>
            <person name="Paulsen I.T."/>
            <person name="Hattenrath-Lehmann T.K."/>
            <person name="Talmage S.C."/>
            <person name="Walker E.A."/>
            <person name="Koch F."/>
            <person name="Burson A.M."/>
            <person name="Marcoval M.A."/>
            <person name="Tang Y.Z."/>
            <person name="Lecleir G.R."/>
            <person name="Coyne K.J."/>
            <person name="Berg G.M."/>
            <person name="Bertrand E.M."/>
            <person name="Saito M.A."/>
            <person name="Gladyshev V.N."/>
            <person name="Grigoriev I.V."/>
        </authorList>
    </citation>
    <scope>NUCLEOTIDE SEQUENCE [LARGE SCALE GENOMIC DNA]</scope>
    <source>
        <strain evidence="2">CCMP 1984</strain>
    </source>
</reference>
<dbReference type="AlphaFoldDB" id="F0YAV6"/>
<dbReference type="EMBL" id="GL833130">
    <property type="protein sequence ID" value="EGB07748.1"/>
    <property type="molecule type" value="Genomic_DNA"/>
</dbReference>
<accession>F0YAV6</accession>
<dbReference type="KEGG" id="aaf:AURANDRAFT_64701"/>
<dbReference type="GeneID" id="20224956"/>
<name>F0YAV6_AURAN</name>
<dbReference type="RefSeq" id="XP_009037733.1">
    <property type="nucleotide sequence ID" value="XM_009039485.1"/>
</dbReference>
<organism evidence="2">
    <name type="scientific">Aureococcus anophagefferens</name>
    <name type="common">Harmful bloom alga</name>
    <dbReference type="NCBI Taxonomy" id="44056"/>
    <lineage>
        <taxon>Eukaryota</taxon>
        <taxon>Sar</taxon>
        <taxon>Stramenopiles</taxon>
        <taxon>Ochrophyta</taxon>
        <taxon>Pelagophyceae</taxon>
        <taxon>Pelagomonadales</taxon>
        <taxon>Pelagomonadaceae</taxon>
        <taxon>Aureococcus</taxon>
    </lineage>
</organism>